<name>A0A835UQU0_VANPL</name>
<comment type="caution">
    <text evidence="3">The sequence shown here is derived from an EMBL/GenBank/DDBJ whole genome shotgun (WGS) entry which is preliminary data.</text>
</comment>
<feature type="compositionally biased region" description="Acidic residues" evidence="1">
    <location>
        <begin position="234"/>
        <end position="245"/>
    </location>
</feature>
<reference evidence="3 4" key="1">
    <citation type="journal article" date="2020" name="Nat. Food">
        <title>A phased Vanilla planifolia genome enables genetic improvement of flavour and production.</title>
        <authorList>
            <person name="Hasing T."/>
            <person name="Tang H."/>
            <person name="Brym M."/>
            <person name="Khazi F."/>
            <person name="Huang T."/>
            <person name="Chambers A.H."/>
        </authorList>
    </citation>
    <scope>NUCLEOTIDE SEQUENCE [LARGE SCALE GENOMIC DNA]</scope>
    <source>
        <tissue evidence="3">Leaf</tissue>
    </source>
</reference>
<organism evidence="3 4">
    <name type="scientific">Vanilla planifolia</name>
    <name type="common">Vanilla</name>
    <dbReference type="NCBI Taxonomy" id="51239"/>
    <lineage>
        <taxon>Eukaryota</taxon>
        <taxon>Viridiplantae</taxon>
        <taxon>Streptophyta</taxon>
        <taxon>Embryophyta</taxon>
        <taxon>Tracheophyta</taxon>
        <taxon>Spermatophyta</taxon>
        <taxon>Magnoliopsida</taxon>
        <taxon>Liliopsida</taxon>
        <taxon>Asparagales</taxon>
        <taxon>Orchidaceae</taxon>
        <taxon>Vanilloideae</taxon>
        <taxon>Vanilleae</taxon>
        <taxon>Vanilla</taxon>
    </lineage>
</organism>
<evidence type="ECO:0000313" key="3">
    <source>
        <dbReference type="EMBL" id="KAG0469285.1"/>
    </source>
</evidence>
<sequence>MASQIPIALILSLALTLPFAHGREVVCEELPAELCAFAVSSAGKRCVVESYRPAGGETAYQCRVSDVSVERMVDWVETDECVAACGADRGSVGISSDALLDPHFTEKLCSPQCYENCPNLIDLYYNLAAGEGVVLSHLCEARRVNPIRAMAELHSAAAAPSATELSTISSLNSDSVAGAPTSDVAAVVPAPAISDDVTAAASPSDVSQYSADPSFDELDADPVPVPATSPTAFFDDDEGEDAEFI</sequence>
<dbReference type="AlphaFoldDB" id="A0A835UQU0"/>
<keyword evidence="2" id="KW-0732">Signal</keyword>
<dbReference type="EMBL" id="JADCNM010000009">
    <property type="protein sequence ID" value="KAG0469285.1"/>
    <property type="molecule type" value="Genomic_DNA"/>
</dbReference>
<feature type="chain" id="PRO_5032744700" description="PAR1 protein" evidence="2">
    <location>
        <begin position="23"/>
        <end position="245"/>
    </location>
</feature>
<gene>
    <name evidence="3" type="ORF">HPP92_018613</name>
</gene>
<feature type="region of interest" description="Disordered" evidence="1">
    <location>
        <begin position="197"/>
        <end position="245"/>
    </location>
</feature>
<proteinExistence type="predicted"/>
<dbReference type="OrthoDB" id="772928at2759"/>
<feature type="signal peptide" evidence="2">
    <location>
        <begin position="1"/>
        <end position="22"/>
    </location>
</feature>
<accession>A0A835UQU0</accession>
<evidence type="ECO:0000256" key="2">
    <source>
        <dbReference type="SAM" id="SignalP"/>
    </source>
</evidence>
<evidence type="ECO:0000313" key="4">
    <source>
        <dbReference type="Proteomes" id="UP000639772"/>
    </source>
</evidence>
<dbReference type="Pfam" id="PF06521">
    <property type="entry name" value="PAR1"/>
    <property type="match status" value="1"/>
</dbReference>
<dbReference type="Proteomes" id="UP000639772">
    <property type="component" value="Chromosome 9"/>
</dbReference>
<evidence type="ECO:0008006" key="5">
    <source>
        <dbReference type="Google" id="ProtNLM"/>
    </source>
</evidence>
<protein>
    <recommendedName>
        <fullName evidence="5">PAR1 protein</fullName>
    </recommendedName>
</protein>
<dbReference type="PANTHER" id="PTHR33649:SF4">
    <property type="entry name" value="PAR1 PROTEIN"/>
    <property type="match status" value="1"/>
</dbReference>
<dbReference type="PANTHER" id="PTHR33649">
    <property type="entry name" value="PAR1 PROTEIN"/>
    <property type="match status" value="1"/>
</dbReference>
<dbReference type="InterPro" id="IPR009489">
    <property type="entry name" value="PAR1"/>
</dbReference>
<evidence type="ECO:0000256" key="1">
    <source>
        <dbReference type="SAM" id="MobiDB-lite"/>
    </source>
</evidence>